<evidence type="ECO:0000256" key="1">
    <source>
        <dbReference type="SAM" id="SignalP"/>
    </source>
</evidence>
<feature type="chain" id="PRO_5024454861" description="Porin" evidence="1">
    <location>
        <begin position="23"/>
        <end position="369"/>
    </location>
</feature>
<dbReference type="AlphaFoldDB" id="A0A5M8I9Q5"/>
<comment type="caution">
    <text evidence="2">The sequence shown here is derived from an EMBL/GenBank/DDBJ whole genome shotgun (WGS) entry which is preliminary data.</text>
</comment>
<dbReference type="EMBL" id="VMRG01000001">
    <property type="protein sequence ID" value="KAA6232193.1"/>
    <property type="molecule type" value="Genomic_DNA"/>
</dbReference>
<gene>
    <name evidence="2" type="ORF">FP507_03080</name>
</gene>
<name>A0A5M8I9Q5_CHLPH</name>
<organism evidence="2 3">
    <name type="scientific">Chlorobium phaeovibrioides</name>
    <dbReference type="NCBI Taxonomy" id="1094"/>
    <lineage>
        <taxon>Bacteria</taxon>
        <taxon>Pseudomonadati</taxon>
        <taxon>Chlorobiota</taxon>
        <taxon>Chlorobiia</taxon>
        <taxon>Chlorobiales</taxon>
        <taxon>Chlorobiaceae</taxon>
        <taxon>Chlorobium/Pelodictyon group</taxon>
        <taxon>Chlorobium</taxon>
    </lineage>
</organism>
<proteinExistence type="predicted"/>
<feature type="signal peptide" evidence="1">
    <location>
        <begin position="1"/>
        <end position="22"/>
    </location>
</feature>
<dbReference type="SUPFAM" id="SSF56935">
    <property type="entry name" value="Porins"/>
    <property type="match status" value="1"/>
</dbReference>
<accession>A0A5M8I9Q5</accession>
<protein>
    <recommendedName>
        <fullName evidence="4">Porin</fullName>
    </recommendedName>
</protein>
<keyword evidence="1" id="KW-0732">Signal</keyword>
<sequence length="369" mass="41004">MKKMLSLAALLAVVAYATPASAELKFGGDAGIRMRTQFGDINRDTKEDDVTYQYRIRLKAAADLGSGYFFKTMLMNEEGNIAGGWQSVGYGNHEAITVDISNFYFGRMMQDSHYMMGRIPLNSFNNPILDLSLYPMQALDTPVFNINFDRGYGANYGTKIGDGDLNATILVLDNEAGRASTLHTDTDGLFNDGYGVHLSYKTTIGDVTIEPQIVTVLTETDIWNQDDVAYNFTSETDREFRLASKVTPWTLGATASMPVGDELKLTGSAFYTFCDDADADYHATLLRLKGEYGPFMAWVDYNPAEDKKAGTEYSNTFVWAQYKYNVYESAAGSFTLQPTLRWLTTAEDGNDAEKDTSTLRAELWATVSF</sequence>
<dbReference type="Proteomes" id="UP000327458">
    <property type="component" value="Unassembled WGS sequence"/>
</dbReference>
<evidence type="ECO:0000313" key="3">
    <source>
        <dbReference type="Proteomes" id="UP000327458"/>
    </source>
</evidence>
<dbReference type="RefSeq" id="WP_151419206.1">
    <property type="nucleotide sequence ID" value="NZ_VMRG01000001.1"/>
</dbReference>
<reference evidence="2 3" key="1">
    <citation type="submission" date="2019-07" db="EMBL/GenBank/DDBJ databases">
        <title>Draft genome Sequence of Chlorobium phaeovibrioides sp. strain PhvTcv-s14, from the Phylum Chlorobi.</title>
        <authorList>
            <person name="Babenko V."/>
            <person name="Boldyreva D."/>
            <person name="Kanygina A."/>
            <person name="Selezneva O."/>
            <person name="Akopiyan T."/>
            <person name="Lunina O."/>
        </authorList>
    </citation>
    <scope>NUCLEOTIDE SEQUENCE [LARGE SCALE GENOMIC DNA]</scope>
    <source>
        <strain evidence="2 3">GrTcv12</strain>
    </source>
</reference>
<evidence type="ECO:0008006" key="4">
    <source>
        <dbReference type="Google" id="ProtNLM"/>
    </source>
</evidence>
<evidence type="ECO:0000313" key="2">
    <source>
        <dbReference type="EMBL" id="KAA6232193.1"/>
    </source>
</evidence>